<keyword evidence="1 3" id="KW-0597">Phosphoprotein</keyword>
<dbReference type="RefSeq" id="WP_386730828.1">
    <property type="nucleotide sequence ID" value="NZ_JBHSTP010000002.1"/>
</dbReference>
<dbReference type="PROSITE" id="PS00622">
    <property type="entry name" value="HTH_LUXR_1"/>
    <property type="match status" value="1"/>
</dbReference>
<organism evidence="6 7">
    <name type="scientific">Luethyella okanaganae</name>
    <dbReference type="NCBI Taxonomy" id="69372"/>
    <lineage>
        <taxon>Bacteria</taxon>
        <taxon>Bacillati</taxon>
        <taxon>Actinomycetota</taxon>
        <taxon>Actinomycetes</taxon>
        <taxon>Micrococcales</taxon>
        <taxon>Microbacteriaceae</taxon>
        <taxon>Luethyella</taxon>
    </lineage>
</organism>
<keyword evidence="2" id="KW-0238">DNA-binding</keyword>
<dbReference type="SUPFAM" id="SSF46894">
    <property type="entry name" value="C-terminal effector domain of the bipartite response regulators"/>
    <property type="match status" value="1"/>
</dbReference>
<dbReference type="PRINTS" id="PR00038">
    <property type="entry name" value="HTHLUXR"/>
</dbReference>
<dbReference type="InterPro" id="IPR001789">
    <property type="entry name" value="Sig_transdc_resp-reg_receiver"/>
</dbReference>
<sequence>MRTYTVVVVDDHGLFREGLIGILNRHDSIRVLGEGATSDEAETLVATLAPNALILDVELDSTPAAVTVRRIRRNHPDTGIIILTMHRDAALERELIGAGASSYLTKTAPSSDLVEAIQRVTEERHERIPEAGSSSSLLSPRELDVLRRVSRGLSNKQIAESLQIAPGTVKRHLDNLFRKLGATGRVDALNKAAHIIDLNERAVDDPALPPRERR</sequence>
<name>A0ABW1VEV5_9MICO</name>
<accession>A0ABW1VEV5</accession>
<dbReference type="Pfam" id="PF00072">
    <property type="entry name" value="Response_reg"/>
    <property type="match status" value="1"/>
</dbReference>
<dbReference type="PROSITE" id="PS50043">
    <property type="entry name" value="HTH_LUXR_2"/>
    <property type="match status" value="1"/>
</dbReference>
<dbReference type="CDD" id="cd17535">
    <property type="entry name" value="REC_NarL-like"/>
    <property type="match status" value="1"/>
</dbReference>
<evidence type="ECO:0000259" key="4">
    <source>
        <dbReference type="PROSITE" id="PS50043"/>
    </source>
</evidence>
<evidence type="ECO:0000313" key="6">
    <source>
        <dbReference type="EMBL" id="MFC6356429.1"/>
    </source>
</evidence>
<dbReference type="Proteomes" id="UP001596306">
    <property type="component" value="Unassembled WGS sequence"/>
</dbReference>
<dbReference type="CDD" id="cd06170">
    <property type="entry name" value="LuxR_C_like"/>
    <property type="match status" value="1"/>
</dbReference>
<evidence type="ECO:0000256" key="1">
    <source>
        <dbReference type="ARBA" id="ARBA00022553"/>
    </source>
</evidence>
<proteinExistence type="predicted"/>
<feature type="modified residue" description="4-aspartylphosphate" evidence="3">
    <location>
        <position position="56"/>
    </location>
</feature>
<protein>
    <submittedName>
        <fullName evidence="6">LuxR C-terminal-related transcriptional regulator</fullName>
    </submittedName>
</protein>
<dbReference type="InterPro" id="IPR058245">
    <property type="entry name" value="NreC/VraR/RcsB-like_REC"/>
</dbReference>
<dbReference type="PANTHER" id="PTHR45566:SF2">
    <property type="entry name" value="NARL SUBFAMILY"/>
    <property type="match status" value="1"/>
</dbReference>
<dbReference type="PANTHER" id="PTHR45566">
    <property type="entry name" value="HTH-TYPE TRANSCRIPTIONAL REGULATOR YHJB-RELATED"/>
    <property type="match status" value="1"/>
</dbReference>
<reference evidence="7" key="1">
    <citation type="journal article" date="2019" name="Int. J. Syst. Evol. Microbiol.">
        <title>The Global Catalogue of Microorganisms (GCM) 10K type strain sequencing project: providing services to taxonomists for standard genome sequencing and annotation.</title>
        <authorList>
            <consortium name="The Broad Institute Genomics Platform"/>
            <consortium name="The Broad Institute Genome Sequencing Center for Infectious Disease"/>
            <person name="Wu L."/>
            <person name="Ma J."/>
        </authorList>
    </citation>
    <scope>NUCLEOTIDE SEQUENCE [LARGE SCALE GENOMIC DNA]</scope>
    <source>
        <strain evidence="7">CCUG 43304</strain>
    </source>
</reference>
<dbReference type="SMART" id="SM00448">
    <property type="entry name" value="REC"/>
    <property type="match status" value="1"/>
</dbReference>
<dbReference type="EMBL" id="JBHSTP010000002">
    <property type="protein sequence ID" value="MFC6356429.1"/>
    <property type="molecule type" value="Genomic_DNA"/>
</dbReference>
<dbReference type="InterPro" id="IPR051015">
    <property type="entry name" value="EvgA-like"/>
</dbReference>
<evidence type="ECO:0000256" key="3">
    <source>
        <dbReference type="PROSITE-ProRule" id="PRU00169"/>
    </source>
</evidence>
<dbReference type="SMART" id="SM00421">
    <property type="entry name" value="HTH_LUXR"/>
    <property type="match status" value="1"/>
</dbReference>
<gene>
    <name evidence="6" type="ORF">ACFQB0_09945</name>
</gene>
<evidence type="ECO:0000256" key="2">
    <source>
        <dbReference type="ARBA" id="ARBA00023125"/>
    </source>
</evidence>
<dbReference type="PROSITE" id="PS50110">
    <property type="entry name" value="RESPONSE_REGULATORY"/>
    <property type="match status" value="1"/>
</dbReference>
<dbReference type="SUPFAM" id="SSF52172">
    <property type="entry name" value="CheY-like"/>
    <property type="match status" value="1"/>
</dbReference>
<feature type="domain" description="HTH luxR-type" evidence="4">
    <location>
        <begin position="131"/>
        <end position="196"/>
    </location>
</feature>
<dbReference type="Pfam" id="PF00196">
    <property type="entry name" value="GerE"/>
    <property type="match status" value="1"/>
</dbReference>
<evidence type="ECO:0000313" key="7">
    <source>
        <dbReference type="Proteomes" id="UP001596306"/>
    </source>
</evidence>
<keyword evidence="7" id="KW-1185">Reference proteome</keyword>
<comment type="caution">
    <text evidence="6">The sequence shown here is derived from an EMBL/GenBank/DDBJ whole genome shotgun (WGS) entry which is preliminary data.</text>
</comment>
<dbReference type="InterPro" id="IPR011006">
    <property type="entry name" value="CheY-like_superfamily"/>
</dbReference>
<dbReference type="InterPro" id="IPR000792">
    <property type="entry name" value="Tscrpt_reg_LuxR_C"/>
</dbReference>
<evidence type="ECO:0000259" key="5">
    <source>
        <dbReference type="PROSITE" id="PS50110"/>
    </source>
</evidence>
<dbReference type="InterPro" id="IPR016032">
    <property type="entry name" value="Sig_transdc_resp-reg_C-effctor"/>
</dbReference>
<dbReference type="Gene3D" id="3.40.50.2300">
    <property type="match status" value="1"/>
</dbReference>
<feature type="domain" description="Response regulatory" evidence="5">
    <location>
        <begin position="5"/>
        <end position="121"/>
    </location>
</feature>